<keyword evidence="6" id="KW-1185">Reference proteome</keyword>
<dbReference type="SMART" id="SM00320">
    <property type="entry name" value="WD40"/>
    <property type="match status" value="7"/>
</dbReference>
<feature type="repeat" description="WD" evidence="3">
    <location>
        <begin position="760"/>
        <end position="801"/>
    </location>
</feature>
<evidence type="ECO:0000259" key="4">
    <source>
        <dbReference type="Pfam" id="PF06985"/>
    </source>
</evidence>
<dbReference type="CDD" id="cd00200">
    <property type="entry name" value="WD40"/>
    <property type="match status" value="1"/>
</dbReference>
<dbReference type="InterPro" id="IPR020472">
    <property type="entry name" value="WD40_PAC1"/>
</dbReference>
<evidence type="ECO:0000256" key="2">
    <source>
        <dbReference type="ARBA" id="ARBA00022737"/>
    </source>
</evidence>
<organism evidence="5 6">
    <name type="scientific">Endocarpon pusillum (strain Z07020 / HMAS-L-300199)</name>
    <name type="common">Lichen-forming fungus</name>
    <dbReference type="NCBI Taxonomy" id="1263415"/>
    <lineage>
        <taxon>Eukaryota</taxon>
        <taxon>Fungi</taxon>
        <taxon>Dikarya</taxon>
        <taxon>Ascomycota</taxon>
        <taxon>Pezizomycotina</taxon>
        <taxon>Eurotiomycetes</taxon>
        <taxon>Chaetothyriomycetidae</taxon>
        <taxon>Verrucariales</taxon>
        <taxon>Verrucariaceae</taxon>
        <taxon>Endocarpon</taxon>
    </lineage>
</organism>
<proteinExistence type="predicted"/>
<feature type="repeat" description="WD" evidence="3">
    <location>
        <begin position="802"/>
        <end position="843"/>
    </location>
</feature>
<dbReference type="GeneID" id="19241116"/>
<dbReference type="Pfam" id="PF00400">
    <property type="entry name" value="WD40"/>
    <property type="match status" value="5"/>
</dbReference>
<protein>
    <recommendedName>
        <fullName evidence="4">Heterokaryon incompatibility domain-containing protein</fullName>
    </recommendedName>
</protein>
<keyword evidence="2" id="KW-0677">Repeat</keyword>
<dbReference type="PROSITE" id="PS50082">
    <property type="entry name" value="WD_REPEATS_2"/>
    <property type="match status" value="5"/>
</dbReference>
<dbReference type="OMA" id="HANSITA"/>
<dbReference type="PROSITE" id="PS50294">
    <property type="entry name" value="WD_REPEATS_REGION"/>
    <property type="match status" value="4"/>
</dbReference>
<dbReference type="HOGENOM" id="CLU_324913_0_0_1"/>
<dbReference type="PANTHER" id="PTHR10622">
    <property type="entry name" value="HET DOMAIN-CONTAINING PROTEIN"/>
    <property type="match status" value="1"/>
</dbReference>
<dbReference type="RefSeq" id="XP_007786208.1">
    <property type="nucleotide sequence ID" value="XM_007788018.1"/>
</dbReference>
<feature type="domain" description="Heterokaryon incompatibility" evidence="4">
    <location>
        <begin position="29"/>
        <end position="114"/>
    </location>
</feature>
<dbReference type="InterPro" id="IPR019775">
    <property type="entry name" value="WD40_repeat_CS"/>
</dbReference>
<dbReference type="InterPro" id="IPR011047">
    <property type="entry name" value="Quinoprotein_ADH-like_sf"/>
</dbReference>
<evidence type="ECO:0000256" key="1">
    <source>
        <dbReference type="ARBA" id="ARBA00022574"/>
    </source>
</evidence>
<dbReference type="InterPro" id="IPR001680">
    <property type="entry name" value="WD40_rpt"/>
</dbReference>
<dbReference type="eggNOG" id="KOG0295">
    <property type="taxonomic scope" value="Eukaryota"/>
</dbReference>
<dbReference type="InterPro" id="IPR010730">
    <property type="entry name" value="HET"/>
</dbReference>
<gene>
    <name evidence="5" type="ORF">EPUS_06171</name>
</gene>
<dbReference type="AlphaFoldDB" id="U1GVK2"/>
<reference evidence="6" key="1">
    <citation type="journal article" date="2014" name="BMC Genomics">
        <title>Genome characteristics reveal the impact of lichenization on lichen-forming fungus Endocarpon pusillum Hedwig (Verrucariales, Ascomycota).</title>
        <authorList>
            <person name="Wang Y.-Y."/>
            <person name="Liu B."/>
            <person name="Zhang X.-Y."/>
            <person name="Zhou Q.-M."/>
            <person name="Zhang T."/>
            <person name="Li H."/>
            <person name="Yu Y.-F."/>
            <person name="Zhang X.-L."/>
            <person name="Hao X.-Y."/>
            <person name="Wang M."/>
            <person name="Wang L."/>
            <person name="Wei J.-C."/>
        </authorList>
    </citation>
    <scope>NUCLEOTIDE SEQUENCE [LARGE SCALE GENOMIC DNA]</scope>
    <source>
        <strain evidence="6">Z07020 / HMAS-L-300199</strain>
    </source>
</reference>
<evidence type="ECO:0000313" key="5">
    <source>
        <dbReference type="EMBL" id="ERF76508.1"/>
    </source>
</evidence>
<evidence type="ECO:0000313" key="6">
    <source>
        <dbReference type="Proteomes" id="UP000019373"/>
    </source>
</evidence>
<dbReference type="Gene3D" id="2.130.10.10">
    <property type="entry name" value="YVTN repeat-like/Quinoprotein amine dehydrogenase"/>
    <property type="match status" value="3"/>
</dbReference>
<feature type="repeat" description="WD" evidence="3">
    <location>
        <begin position="675"/>
        <end position="708"/>
    </location>
</feature>
<sequence length="888" mass="99552">MWLLKTVLNEDGSFSPALEEFEGQEIPEYAILSHTWDEEEILFADVMRNPQNACFKKGFMKIEKAAERARIDGHTYIWIDTCCISKESSAELQEAINSMYIWYERAVVCYAYLFDVHHLTLYEEEEEGFETALRRSRWFTRGWCLQELLAPRTVVFFSSEWTKIGTKASIAKLIASITSIDVDYLTGLQPIRSASVAKKMSWAAHRQTRRIEDTAYCLMGIFSVNMTMLYGEGSKAFLRLQKRIWKQYEDQSLFMWLDPGMDPDTPHGLLADSPAVFANTGHCYAFDNIEGKSPVEMTSKGVRVYLRVMYAGKNCYEAALNCTPALFSRHISRNIASIYLRKLDWGVEQFVRVQCNYLGHLHDDEGSLQTVFIPQQIHERNIEHILYPRHTVHLRKNSQAVSGGAYTLIDMAYDALGTAHDETSAATVSSVTDIFSKAWAPSPFPRQFEIFSPRKLIVALLFRRLLDGEQVAIILGTDEQSRVGFCALPTRVRKLESISDFETHFNDSNGNLEPTGSVVQLQWHRVEVFSETQFFQSYRISILDFNLEAIWDNEEAGARTATTSNGATTMSTTEPAFQFHSSNLKTLKFYSDYVGPVAYSPDGKQIACLSYNSIKLCDSATGKTRHTFSSSPEQFWAATFSLNGKDIISISKHLGVRIQVWDLNSKKEHGDLEYITGYSDSLSAVAFSPDGKQIAFYSPDDKQIRLWNRATGAEGRIFIGHSRGVSATAFSPDGKIIASASYDKTVRLWDLATGVAYGTFEGHSKAVRAIAFSPDGKQIASASNDTTVRLWDSATRTENATFKGHSKAVRAIAFSPDGKQIASASDDMTVRLWELATRAASSTLRGHSDAIRAIAFSPDGKQIVSASDDHTVRLWNSVTRAVTSTSDK</sequence>
<feature type="repeat" description="WD" evidence="3">
    <location>
        <begin position="844"/>
        <end position="885"/>
    </location>
</feature>
<name>U1GVK2_ENDPU</name>
<evidence type="ECO:0000256" key="3">
    <source>
        <dbReference type="PROSITE-ProRule" id="PRU00221"/>
    </source>
</evidence>
<dbReference type="PANTHER" id="PTHR10622:SF10">
    <property type="entry name" value="HET DOMAIN-CONTAINING PROTEIN"/>
    <property type="match status" value="1"/>
</dbReference>
<accession>U1GVK2</accession>
<dbReference type="PROSITE" id="PS00678">
    <property type="entry name" value="WD_REPEATS_1"/>
    <property type="match status" value="2"/>
</dbReference>
<dbReference type="SUPFAM" id="SSF50998">
    <property type="entry name" value="Quinoprotein alcohol dehydrogenase-like"/>
    <property type="match status" value="1"/>
</dbReference>
<dbReference type="OrthoDB" id="674604at2759"/>
<dbReference type="Pfam" id="PF06985">
    <property type="entry name" value="HET"/>
    <property type="match status" value="1"/>
</dbReference>
<dbReference type="InterPro" id="IPR015943">
    <property type="entry name" value="WD40/YVTN_repeat-like_dom_sf"/>
</dbReference>
<keyword evidence="1 3" id="KW-0853">WD repeat</keyword>
<dbReference type="Proteomes" id="UP000019373">
    <property type="component" value="Unassembled WGS sequence"/>
</dbReference>
<dbReference type="PRINTS" id="PR00320">
    <property type="entry name" value="GPROTEINBRPT"/>
</dbReference>
<dbReference type="EMBL" id="KE720753">
    <property type="protein sequence ID" value="ERF76508.1"/>
    <property type="molecule type" value="Genomic_DNA"/>
</dbReference>
<feature type="repeat" description="WD" evidence="3">
    <location>
        <begin position="718"/>
        <end position="759"/>
    </location>
</feature>